<keyword evidence="3" id="KW-0862">Zinc</keyword>
<feature type="region of interest" description="Disordered" evidence="9">
    <location>
        <begin position="321"/>
        <end position="358"/>
    </location>
</feature>
<dbReference type="AlphaFoldDB" id="A0A835XNU6"/>
<keyword evidence="2 8" id="KW-0863">Zinc-finger</keyword>
<evidence type="ECO:0000256" key="7">
    <source>
        <dbReference type="ARBA" id="ARBA00037539"/>
    </source>
</evidence>
<dbReference type="CDD" id="cd00202">
    <property type="entry name" value="ZnF_GATA"/>
    <property type="match status" value="1"/>
</dbReference>
<evidence type="ECO:0000313" key="11">
    <source>
        <dbReference type="EMBL" id="KAG2486915.1"/>
    </source>
</evidence>
<dbReference type="InterPro" id="IPR013088">
    <property type="entry name" value="Znf_NHR/GATA"/>
</dbReference>
<dbReference type="PROSITE" id="PS00344">
    <property type="entry name" value="GATA_ZN_FINGER_1"/>
    <property type="match status" value="1"/>
</dbReference>
<comment type="function">
    <text evidence="7">Transcriptional regulator that specifically binds 5'-GATA-3' or 5'-GAT-3' motifs within gene promoters.</text>
</comment>
<proteinExistence type="inferred from homology"/>
<dbReference type="GO" id="GO:0043565">
    <property type="term" value="F:sequence-specific DNA binding"/>
    <property type="evidence" value="ECO:0007669"/>
    <property type="project" value="InterPro"/>
</dbReference>
<evidence type="ECO:0000259" key="10">
    <source>
        <dbReference type="PROSITE" id="PS50114"/>
    </source>
</evidence>
<dbReference type="SUPFAM" id="SSF57716">
    <property type="entry name" value="Glucocorticoid receptor-like (DNA-binding domain)"/>
    <property type="match status" value="1"/>
</dbReference>
<reference evidence="11" key="1">
    <citation type="journal article" date="2020" name="bioRxiv">
        <title>Comparative genomics of Chlamydomonas.</title>
        <authorList>
            <person name="Craig R.J."/>
            <person name="Hasan A.R."/>
            <person name="Ness R.W."/>
            <person name="Keightley P.D."/>
        </authorList>
    </citation>
    <scope>NUCLEOTIDE SEQUENCE</scope>
    <source>
        <strain evidence="11">CCAP 11/70</strain>
    </source>
</reference>
<evidence type="ECO:0000256" key="6">
    <source>
        <dbReference type="ARBA" id="ARBA00024019"/>
    </source>
</evidence>
<feature type="compositionally biased region" description="Low complexity" evidence="9">
    <location>
        <begin position="72"/>
        <end position="89"/>
    </location>
</feature>
<dbReference type="Pfam" id="PF00320">
    <property type="entry name" value="GATA"/>
    <property type="match status" value="1"/>
</dbReference>
<dbReference type="GO" id="GO:0008270">
    <property type="term" value="F:zinc ion binding"/>
    <property type="evidence" value="ECO:0007669"/>
    <property type="project" value="UniProtKB-KW"/>
</dbReference>
<evidence type="ECO:0000256" key="5">
    <source>
        <dbReference type="ARBA" id="ARBA00023163"/>
    </source>
</evidence>
<feature type="region of interest" description="Disordered" evidence="9">
    <location>
        <begin position="270"/>
        <end position="301"/>
    </location>
</feature>
<organism evidence="11 12">
    <name type="scientific">Edaphochlamys debaryana</name>
    <dbReference type="NCBI Taxonomy" id="47281"/>
    <lineage>
        <taxon>Eukaryota</taxon>
        <taxon>Viridiplantae</taxon>
        <taxon>Chlorophyta</taxon>
        <taxon>core chlorophytes</taxon>
        <taxon>Chlorophyceae</taxon>
        <taxon>CS clade</taxon>
        <taxon>Chlamydomonadales</taxon>
        <taxon>Chlamydomonadales incertae sedis</taxon>
        <taxon>Edaphochlamys</taxon>
    </lineage>
</organism>
<evidence type="ECO:0000256" key="8">
    <source>
        <dbReference type="PROSITE-ProRule" id="PRU00094"/>
    </source>
</evidence>
<protein>
    <recommendedName>
        <fullName evidence="10">GATA-type domain-containing protein</fullName>
    </recommendedName>
</protein>
<dbReference type="GO" id="GO:0006355">
    <property type="term" value="P:regulation of DNA-templated transcription"/>
    <property type="evidence" value="ECO:0007669"/>
    <property type="project" value="InterPro"/>
</dbReference>
<evidence type="ECO:0000313" key="12">
    <source>
        <dbReference type="Proteomes" id="UP000612055"/>
    </source>
</evidence>
<feature type="domain" description="GATA-type" evidence="10">
    <location>
        <begin position="30"/>
        <end position="63"/>
    </location>
</feature>
<dbReference type="InterPro" id="IPR000679">
    <property type="entry name" value="Znf_GATA"/>
</dbReference>
<dbReference type="PANTHER" id="PTHR47172:SF24">
    <property type="entry name" value="GATA ZINC FINGER DOMAIN-CONTAINING PROTEIN 14-RELATED"/>
    <property type="match status" value="1"/>
</dbReference>
<dbReference type="Gene3D" id="3.30.50.10">
    <property type="entry name" value="Erythroid Transcription Factor GATA-1, subunit A"/>
    <property type="match status" value="1"/>
</dbReference>
<keyword evidence="4" id="KW-0805">Transcription regulation</keyword>
<evidence type="ECO:0000256" key="1">
    <source>
        <dbReference type="ARBA" id="ARBA00022723"/>
    </source>
</evidence>
<dbReference type="OrthoDB" id="2162994at2759"/>
<dbReference type="Proteomes" id="UP000612055">
    <property type="component" value="Unassembled WGS sequence"/>
</dbReference>
<accession>A0A835XNU6</accession>
<dbReference type="PANTHER" id="PTHR47172">
    <property type="entry name" value="OS01G0976800 PROTEIN"/>
    <property type="match status" value="1"/>
</dbReference>
<evidence type="ECO:0000256" key="3">
    <source>
        <dbReference type="ARBA" id="ARBA00022833"/>
    </source>
</evidence>
<comment type="similarity">
    <text evidence="6">Belongs to the type IV zinc-finger family. Class B subfamily.</text>
</comment>
<keyword evidence="12" id="KW-1185">Reference proteome</keyword>
<feature type="region of interest" description="Disordered" evidence="9">
    <location>
        <begin position="72"/>
        <end position="129"/>
    </location>
</feature>
<keyword evidence="5" id="KW-0804">Transcription</keyword>
<dbReference type="SMART" id="SM00401">
    <property type="entry name" value="ZnF_GATA"/>
    <property type="match status" value="1"/>
</dbReference>
<dbReference type="EMBL" id="JAEHOE010000104">
    <property type="protein sequence ID" value="KAG2486915.1"/>
    <property type="molecule type" value="Genomic_DNA"/>
</dbReference>
<sequence length="475" mass="48055">MRGLKRKATSTPAAVTPATMDDALLDAANRRGIRCCVECGATSTPQWREGPAGPKTLCNACGVRRQRLLRKQQAQSVGASPTAPVAAVQARRRTTPRRAAQAPPPLAEDFTFAAPGSPSEQSSDEAEPNWALAAKQPAAAAAQLQRRETDDGAGSAACNEEESAAYDLLFFASGAVSADDAEALSDFALDAAHRTHAAPQHGHNTRRHVVPAQRRNEDFLYYEEGAGVGAGVGVGAGTGAVPSGLAGGYTHTIKRRRVVVAPPVHRVRVIHHLPPRPSASSCSDEGSADSRPRASTPTASPAPAAVASIFASSRPAPAVSDISPSLASVPAAEPHPSGLQPQHSVAEQPAPPAVPAPAAAAATAAPPALPAALAPLAPLLTLSPSALPVSVLPLSLTAPLPLPGISAADMAAIVALHAEFQAACLKLQQANAAVEAVSAVAAEQAQAAEAARGAAVEASQQLADGARAVAEMAGL</sequence>
<comment type="caution">
    <text evidence="11">The sequence shown here is derived from an EMBL/GenBank/DDBJ whole genome shotgun (WGS) entry which is preliminary data.</text>
</comment>
<dbReference type="PROSITE" id="PS50114">
    <property type="entry name" value="GATA_ZN_FINGER_2"/>
    <property type="match status" value="1"/>
</dbReference>
<gene>
    <name evidence="11" type="ORF">HYH03_014414</name>
</gene>
<keyword evidence="1" id="KW-0479">Metal-binding</keyword>
<evidence type="ECO:0000256" key="2">
    <source>
        <dbReference type="ARBA" id="ARBA00022771"/>
    </source>
</evidence>
<name>A0A835XNU6_9CHLO</name>
<evidence type="ECO:0000256" key="4">
    <source>
        <dbReference type="ARBA" id="ARBA00023015"/>
    </source>
</evidence>
<evidence type="ECO:0000256" key="9">
    <source>
        <dbReference type="SAM" id="MobiDB-lite"/>
    </source>
</evidence>